<dbReference type="PANTHER" id="PTHR12736:SF7">
    <property type="entry name" value="LANC-LIKE PROTEIN 3"/>
    <property type="match status" value="1"/>
</dbReference>
<dbReference type="AlphaFoldDB" id="A0A420Y5C3"/>
<dbReference type="SUPFAM" id="SSF158745">
    <property type="entry name" value="LanC-like"/>
    <property type="match status" value="1"/>
</dbReference>
<protein>
    <submittedName>
        <fullName evidence="2">Lantipeptide</fullName>
    </submittedName>
</protein>
<dbReference type="EMBL" id="QVQW01000047">
    <property type="protein sequence ID" value="RKU43079.1"/>
    <property type="molecule type" value="Genomic_DNA"/>
</dbReference>
<evidence type="ECO:0000313" key="2">
    <source>
        <dbReference type="EMBL" id="RKU43079.1"/>
    </source>
</evidence>
<keyword evidence="3" id="KW-1185">Reference proteome</keyword>
<dbReference type="PRINTS" id="PR01950">
    <property type="entry name" value="LANCSUPER"/>
</dbReference>
<dbReference type="CDD" id="cd04794">
    <property type="entry name" value="euk_LANCL"/>
    <property type="match status" value="1"/>
</dbReference>
<name>A0A420Y5C3_9PEZI</name>
<organism evidence="2 3">
    <name type="scientific">Coniochaeta pulveracea</name>
    <dbReference type="NCBI Taxonomy" id="177199"/>
    <lineage>
        <taxon>Eukaryota</taxon>
        <taxon>Fungi</taxon>
        <taxon>Dikarya</taxon>
        <taxon>Ascomycota</taxon>
        <taxon>Pezizomycotina</taxon>
        <taxon>Sordariomycetes</taxon>
        <taxon>Sordariomycetidae</taxon>
        <taxon>Coniochaetales</taxon>
        <taxon>Coniochaetaceae</taxon>
        <taxon>Coniochaeta</taxon>
    </lineage>
</organism>
<feature type="binding site" evidence="1">
    <location>
        <position position="302"/>
    </location>
    <ligand>
        <name>Zn(2+)</name>
        <dbReference type="ChEBI" id="CHEBI:29105"/>
    </ligand>
</feature>
<dbReference type="Pfam" id="PF05147">
    <property type="entry name" value="LANC_like"/>
    <property type="match status" value="1"/>
</dbReference>
<dbReference type="InterPro" id="IPR012341">
    <property type="entry name" value="6hp_glycosidase-like_sf"/>
</dbReference>
<reference evidence="2 3" key="1">
    <citation type="submission" date="2018-08" db="EMBL/GenBank/DDBJ databases">
        <title>Draft genome of the lignicolous fungus Coniochaeta pulveracea.</title>
        <authorList>
            <person name="Borstlap C.J."/>
            <person name="De Witt R.N."/>
            <person name="Botha A."/>
            <person name="Volschenk H."/>
        </authorList>
    </citation>
    <scope>NUCLEOTIDE SEQUENCE [LARGE SCALE GENOMIC DNA]</scope>
    <source>
        <strain evidence="2 3">CAB683</strain>
    </source>
</reference>
<dbReference type="OrthoDB" id="10257263at2759"/>
<keyword evidence="1" id="KW-0479">Metal-binding</keyword>
<accession>A0A420Y5C3</accession>
<evidence type="ECO:0000256" key="1">
    <source>
        <dbReference type="PIRSR" id="PIRSR607822-1"/>
    </source>
</evidence>
<dbReference type="GO" id="GO:0005975">
    <property type="term" value="P:carbohydrate metabolic process"/>
    <property type="evidence" value="ECO:0007669"/>
    <property type="project" value="InterPro"/>
</dbReference>
<gene>
    <name evidence="2" type="ORF">DL546_002020</name>
</gene>
<dbReference type="GO" id="GO:0005886">
    <property type="term" value="C:plasma membrane"/>
    <property type="evidence" value="ECO:0007669"/>
    <property type="project" value="TreeGrafter"/>
</dbReference>
<dbReference type="Gene3D" id="1.50.10.10">
    <property type="match status" value="1"/>
</dbReference>
<feature type="binding site" evidence="1">
    <location>
        <position position="303"/>
    </location>
    <ligand>
        <name>Zn(2+)</name>
        <dbReference type="ChEBI" id="CHEBI:29105"/>
    </ligand>
</feature>
<proteinExistence type="predicted"/>
<keyword evidence="1" id="KW-0862">Zinc</keyword>
<feature type="binding site" evidence="1">
    <location>
        <position position="254"/>
    </location>
    <ligand>
        <name>Zn(2+)</name>
        <dbReference type="ChEBI" id="CHEBI:29105"/>
    </ligand>
</feature>
<sequence length="380" mass="42352">MGSRYISNTFQTLLSPTHRPEEYLISALEDILTNYPPQQSYSSHNLAGLWSGPTGIAYLFLQVARRKPHLKVAGHHALTWAKRYIAADRGHVKFTGSGCGIHEERLVYYAVRAAITTEEEDVRKFVADVERSLEVTGQQGYPFEVLYGWAGCLYLVRLVKHWVPGAGELVKDPVDEIVSLIMRAGPEWKWHGKRYLGAVHGDIGIVTQLVLTKPEVARDLEPVLARLLDIQQDDGNWPSSWGKTRSQGGLVQVCHGAAGYVHSLLAIREHFPGLQGRIDEALRKGRECIWREGLLKKEPSLCHGIFGNALALEPGQRRNHFLAIATPVTMAELKKKDHTLFEPANYGKPYATLTGYSPSAAWAWTVWGEDAPGLLGYNDV</sequence>
<evidence type="ECO:0000313" key="3">
    <source>
        <dbReference type="Proteomes" id="UP000275385"/>
    </source>
</evidence>
<dbReference type="InterPro" id="IPR007822">
    <property type="entry name" value="LANC-like"/>
</dbReference>
<comment type="caution">
    <text evidence="2">The sequence shown here is derived from an EMBL/GenBank/DDBJ whole genome shotgun (WGS) entry which is preliminary data.</text>
</comment>
<dbReference type="Proteomes" id="UP000275385">
    <property type="component" value="Unassembled WGS sequence"/>
</dbReference>
<dbReference type="GO" id="GO:0031179">
    <property type="term" value="P:peptide modification"/>
    <property type="evidence" value="ECO:0007669"/>
    <property type="project" value="InterPro"/>
</dbReference>
<dbReference type="GO" id="GO:0046872">
    <property type="term" value="F:metal ion binding"/>
    <property type="evidence" value="ECO:0007669"/>
    <property type="project" value="UniProtKB-KW"/>
</dbReference>
<dbReference type="SMART" id="SM01260">
    <property type="entry name" value="LANC_like"/>
    <property type="match status" value="1"/>
</dbReference>
<dbReference type="PANTHER" id="PTHR12736">
    <property type="entry name" value="LANC-LIKE PROTEIN"/>
    <property type="match status" value="1"/>
</dbReference>